<dbReference type="InterPro" id="IPR025351">
    <property type="entry name" value="Pvc16_N"/>
</dbReference>
<gene>
    <name evidence="2" type="ORF">MZO42_19555</name>
</gene>
<accession>A0ABU3N8R2</accession>
<evidence type="ECO:0000259" key="1">
    <source>
        <dbReference type="Pfam" id="PF14065"/>
    </source>
</evidence>
<reference evidence="2" key="1">
    <citation type="submission" date="2022-04" db="EMBL/GenBank/DDBJ databases">
        <title>Tomato heritable bacteria conferring resistance against bacterial wilt.</title>
        <authorList>
            <person name="Yin J."/>
        </authorList>
    </citation>
    <scope>NUCLEOTIDE SEQUENCE</scope>
    <source>
        <strain evidence="2">Cra20</strain>
    </source>
</reference>
<protein>
    <submittedName>
        <fullName evidence="2">DUF4255 domain-containing protein</fullName>
    </submittedName>
</protein>
<evidence type="ECO:0000313" key="2">
    <source>
        <dbReference type="EMBL" id="MDT8760902.1"/>
    </source>
</evidence>
<dbReference type="EMBL" id="JALMLT010000006">
    <property type="protein sequence ID" value="MDT8760902.1"/>
    <property type="molecule type" value="Genomic_DNA"/>
</dbReference>
<feature type="domain" description="Pvc16 N-terminal" evidence="1">
    <location>
        <begin position="10"/>
        <end position="192"/>
    </location>
</feature>
<comment type="caution">
    <text evidence="2">The sequence shown here is derived from an EMBL/GenBank/DDBJ whole genome shotgun (WGS) entry which is preliminary data.</text>
</comment>
<name>A0ABU3N8R2_9SPHN</name>
<organism evidence="2">
    <name type="scientific">Sphingomonas psychrotolerans</name>
    <dbReference type="NCBI Taxonomy" id="1327635"/>
    <lineage>
        <taxon>Bacteria</taxon>
        <taxon>Pseudomonadati</taxon>
        <taxon>Pseudomonadota</taxon>
        <taxon>Alphaproteobacteria</taxon>
        <taxon>Sphingomonadales</taxon>
        <taxon>Sphingomonadaceae</taxon>
        <taxon>Sphingomonas</taxon>
    </lineage>
</organism>
<dbReference type="Pfam" id="PF14065">
    <property type="entry name" value="Pvc16_N"/>
    <property type="match status" value="1"/>
</dbReference>
<sequence length="416" mass="44697">MSNARAIAAATATLRNLLLSQVPLIDTDLSDLEVTTQPLDLARKGVTKAQLNLFLYETTLPAAWRNRDVPGIVRPGETGTPPLALSLRYLLTAYGRGESDNDSTSHRVLGSAMGLLNDHPLLGADEIAAALANNDLGNQIERVRITWHSLAVDEMSKLWTIFQTQYRISAAYEVGIILIDSRRAVRAPLPVLKRGSEDRGAVAVAGLAPALERLALPRSQSAVRLGEDVTLIGSNLSASDSQVVISSTLLDDDIVLPPASVDQPDALTLHIDDVADDPDALSRWHPGYYLLVLRQTRPDFPRVSSNAMALALAPRITMAPLAAAVGDVAITIQCTPRVRDGQHVLLLFGDRQVKPDSVTHPVDPQQPTEIAFTVPVADPGDYVVRLRVDGVDSIPAIYAGTPPIPSFDPAQTMVIA</sequence>
<proteinExistence type="predicted"/>